<comment type="caution">
    <text evidence="3">The sequence shown here is derived from an EMBL/GenBank/DDBJ whole genome shotgun (WGS) entry which is preliminary data.</text>
</comment>
<gene>
    <name evidence="3" type="ORF">N656DRAFT_776805</name>
</gene>
<proteinExistence type="predicted"/>
<evidence type="ECO:0000313" key="4">
    <source>
        <dbReference type="Proteomes" id="UP001302812"/>
    </source>
</evidence>
<evidence type="ECO:0000256" key="1">
    <source>
        <dbReference type="SAM" id="Coils"/>
    </source>
</evidence>
<dbReference type="GeneID" id="89938835"/>
<keyword evidence="1" id="KW-0175">Coiled coil</keyword>
<feature type="compositionally biased region" description="Acidic residues" evidence="2">
    <location>
        <begin position="158"/>
        <end position="171"/>
    </location>
</feature>
<evidence type="ECO:0000313" key="3">
    <source>
        <dbReference type="EMBL" id="KAK4114633.1"/>
    </source>
</evidence>
<reference evidence="3" key="2">
    <citation type="submission" date="2023-05" db="EMBL/GenBank/DDBJ databases">
        <authorList>
            <consortium name="Lawrence Berkeley National Laboratory"/>
            <person name="Steindorff A."/>
            <person name="Hensen N."/>
            <person name="Bonometti L."/>
            <person name="Westerberg I."/>
            <person name="Brannstrom I.O."/>
            <person name="Guillou S."/>
            <person name="Cros-Aarteil S."/>
            <person name="Calhoun S."/>
            <person name="Haridas S."/>
            <person name="Kuo A."/>
            <person name="Mondo S."/>
            <person name="Pangilinan J."/>
            <person name="Riley R."/>
            <person name="Labutti K."/>
            <person name="Andreopoulos B."/>
            <person name="Lipzen A."/>
            <person name="Chen C."/>
            <person name="Yanf M."/>
            <person name="Daum C."/>
            <person name="Ng V."/>
            <person name="Clum A."/>
            <person name="Ohm R."/>
            <person name="Martin F."/>
            <person name="Silar P."/>
            <person name="Natvig D."/>
            <person name="Lalanne C."/>
            <person name="Gautier V."/>
            <person name="Ament-Velasquez S.L."/>
            <person name="Kruys A."/>
            <person name="Hutchinson M.I."/>
            <person name="Powell A.J."/>
            <person name="Barry K."/>
            <person name="Miller A.N."/>
            <person name="Grigoriev I.V."/>
            <person name="Debuchy R."/>
            <person name="Gladieux P."/>
            <person name="Thoren M.H."/>
            <person name="Johannesson H."/>
        </authorList>
    </citation>
    <scope>NUCLEOTIDE SEQUENCE</scope>
    <source>
        <strain evidence="3">CBS 508.74</strain>
    </source>
</reference>
<feature type="region of interest" description="Disordered" evidence="2">
    <location>
        <begin position="1"/>
        <end position="46"/>
    </location>
</feature>
<feature type="coiled-coil region" evidence="1">
    <location>
        <begin position="65"/>
        <end position="127"/>
    </location>
</feature>
<dbReference type="EMBL" id="MU853336">
    <property type="protein sequence ID" value="KAK4114633.1"/>
    <property type="molecule type" value="Genomic_DNA"/>
</dbReference>
<reference evidence="3" key="1">
    <citation type="journal article" date="2023" name="Mol. Phylogenet. Evol.">
        <title>Genome-scale phylogeny and comparative genomics of the fungal order Sordariales.</title>
        <authorList>
            <person name="Hensen N."/>
            <person name="Bonometti L."/>
            <person name="Westerberg I."/>
            <person name="Brannstrom I.O."/>
            <person name="Guillou S."/>
            <person name="Cros-Aarteil S."/>
            <person name="Calhoun S."/>
            <person name="Haridas S."/>
            <person name="Kuo A."/>
            <person name="Mondo S."/>
            <person name="Pangilinan J."/>
            <person name="Riley R."/>
            <person name="LaButti K."/>
            <person name="Andreopoulos B."/>
            <person name="Lipzen A."/>
            <person name="Chen C."/>
            <person name="Yan M."/>
            <person name="Daum C."/>
            <person name="Ng V."/>
            <person name="Clum A."/>
            <person name="Steindorff A."/>
            <person name="Ohm R.A."/>
            <person name="Martin F."/>
            <person name="Silar P."/>
            <person name="Natvig D.O."/>
            <person name="Lalanne C."/>
            <person name="Gautier V."/>
            <person name="Ament-Velasquez S.L."/>
            <person name="Kruys A."/>
            <person name="Hutchinson M.I."/>
            <person name="Powell A.J."/>
            <person name="Barry K."/>
            <person name="Miller A.N."/>
            <person name="Grigoriev I.V."/>
            <person name="Debuchy R."/>
            <person name="Gladieux P."/>
            <person name="Hiltunen Thoren M."/>
            <person name="Johannesson H."/>
        </authorList>
    </citation>
    <scope>NUCLEOTIDE SEQUENCE</scope>
    <source>
        <strain evidence="3">CBS 508.74</strain>
    </source>
</reference>
<protein>
    <submittedName>
        <fullName evidence="3">Uncharacterized protein</fullName>
    </submittedName>
</protein>
<accession>A0AAN6THP4</accession>
<organism evidence="3 4">
    <name type="scientific">Canariomyces notabilis</name>
    <dbReference type="NCBI Taxonomy" id="2074819"/>
    <lineage>
        <taxon>Eukaryota</taxon>
        <taxon>Fungi</taxon>
        <taxon>Dikarya</taxon>
        <taxon>Ascomycota</taxon>
        <taxon>Pezizomycotina</taxon>
        <taxon>Sordariomycetes</taxon>
        <taxon>Sordariomycetidae</taxon>
        <taxon>Sordariales</taxon>
        <taxon>Chaetomiaceae</taxon>
        <taxon>Canariomyces</taxon>
    </lineage>
</organism>
<feature type="region of interest" description="Disordered" evidence="2">
    <location>
        <begin position="156"/>
        <end position="194"/>
    </location>
</feature>
<dbReference type="Proteomes" id="UP001302812">
    <property type="component" value="Unassembled WGS sequence"/>
</dbReference>
<name>A0AAN6THP4_9PEZI</name>
<keyword evidence="4" id="KW-1185">Reference proteome</keyword>
<sequence>MSQQPMLPAGNPNDESESAPALTDDQRRPPIPQIGGDWLGDTGNDDSEVMKRAQKVTKNVWKERHDEKKALSQRLEQDLRKAKDDAAYWKRRFNEAELKEQQMEQKLEQMKRDLDKAAADTLEQKNKAWNLDYKVRDLQDHVERLNDRLQKGYFVVYDDGDEDEDDDDLDPDNPQAARSSAASSQKAQPKHLRR</sequence>
<evidence type="ECO:0000256" key="2">
    <source>
        <dbReference type="SAM" id="MobiDB-lite"/>
    </source>
</evidence>
<dbReference type="RefSeq" id="XP_064672203.1">
    <property type="nucleotide sequence ID" value="XM_064814710.1"/>
</dbReference>
<feature type="compositionally biased region" description="Low complexity" evidence="2">
    <location>
        <begin position="175"/>
        <end position="187"/>
    </location>
</feature>
<dbReference type="AlphaFoldDB" id="A0AAN6THP4"/>